<evidence type="ECO:0000256" key="1">
    <source>
        <dbReference type="SAM" id="SignalP"/>
    </source>
</evidence>
<evidence type="ECO:0000313" key="3">
    <source>
        <dbReference type="EMBL" id="WGM03376.1"/>
    </source>
</evidence>
<dbReference type="EMBL" id="CP123505">
    <property type="protein sequence ID" value="WGM03312.1"/>
    <property type="molecule type" value="Genomic_DNA"/>
</dbReference>
<geneLocation type="plasmid" evidence="3 4">
    <name>paPv1</name>
</geneLocation>
<protein>
    <submittedName>
        <fullName evidence="3">Type IV conjugative transfer system lipoprotein TraV</fullName>
    </submittedName>
</protein>
<dbReference type="EMBL" id="CP123505">
    <property type="protein sequence ID" value="WGM03376.1"/>
    <property type="molecule type" value="Genomic_DNA"/>
</dbReference>
<sequence length="180" mass="19550">MMLNCRVWIISGIVLLSGCAGMNSEFEFGKPAKDSGYWMSEADEMTNTASFSVAQHKGEAVDTVKSATGFTLSAYRLIQLNPMQTAVTFLTERAISANNPNSMKVKSPASRWLTNNFTAQSPAACPASPCLGEVTAPSRQAERVTRAWIAPYVSQDEVVHTGEVVYFVTTPSTWANVETI</sequence>
<reference evidence="3" key="1">
    <citation type="submission" date="2023-04" db="EMBL/GenBank/DDBJ databases">
        <title>Genome dynamics across the evolutionary transition to endosymbiosis.</title>
        <authorList>
            <person name="Siozios S."/>
            <person name="Nadal-Jimenez P."/>
            <person name="Azagi T."/>
            <person name="Sprong H."/>
            <person name="Frost C.L."/>
            <person name="Parratt S.R."/>
            <person name="Taylor G."/>
            <person name="Brettell L."/>
            <person name="Lew K.C."/>
            <person name="Croft L."/>
            <person name="King K.C."/>
            <person name="Brockhurst M.A."/>
            <person name="Hypsa V."/>
            <person name="Novakova E."/>
            <person name="Darby A.C."/>
            <person name="Hurst G.D.D."/>
        </authorList>
    </citation>
    <scope>NUCLEOTIDE SEQUENCE</scope>
    <source>
        <strain evidence="3">APv</strain>
        <plasmid evidence="3">paPv1</plasmid>
    </source>
</reference>
<dbReference type="NCBIfam" id="TIGR02747">
    <property type="entry name" value="TraV"/>
    <property type="match status" value="1"/>
</dbReference>
<dbReference type="AlphaFoldDB" id="A0AA95GU82"/>
<keyword evidence="3" id="KW-0449">Lipoprotein</keyword>
<dbReference type="PROSITE" id="PS51257">
    <property type="entry name" value="PROKAR_LIPOPROTEIN"/>
    <property type="match status" value="1"/>
</dbReference>
<dbReference type="InterPro" id="IPR014118">
    <property type="entry name" value="T4SS_TraV"/>
</dbReference>
<keyword evidence="1" id="KW-0732">Signal</keyword>
<organism evidence="3 4">
    <name type="scientific">Arsenophonus nasoniae</name>
    <name type="common">son-killer infecting Nasonia vitripennis</name>
    <dbReference type="NCBI Taxonomy" id="638"/>
    <lineage>
        <taxon>Bacteria</taxon>
        <taxon>Pseudomonadati</taxon>
        <taxon>Pseudomonadota</taxon>
        <taxon>Gammaproteobacteria</taxon>
        <taxon>Enterobacterales</taxon>
        <taxon>Morganellaceae</taxon>
        <taxon>Arsenophonus</taxon>
    </lineage>
</organism>
<accession>A0AA95GU82</accession>
<evidence type="ECO:0000313" key="2">
    <source>
        <dbReference type="EMBL" id="WGM03312.1"/>
    </source>
</evidence>
<evidence type="ECO:0000313" key="4">
    <source>
        <dbReference type="Proteomes" id="UP001177595"/>
    </source>
</evidence>
<feature type="signal peptide" evidence="1">
    <location>
        <begin position="1"/>
        <end position="22"/>
    </location>
</feature>
<dbReference type="Pfam" id="PF09676">
    <property type="entry name" value="TraV"/>
    <property type="match status" value="1"/>
</dbReference>
<feature type="chain" id="PRO_5041590807" evidence="1">
    <location>
        <begin position="23"/>
        <end position="180"/>
    </location>
</feature>
<name>A0AA95GU82_9GAMM</name>
<keyword evidence="3" id="KW-0614">Plasmid</keyword>
<proteinExistence type="predicted"/>
<dbReference type="RefSeq" id="WP_280626456.1">
    <property type="nucleotide sequence ID" value="NZ_CP123505.1"/>
</dbReference>
<gene>
    <name evidence="3" type="primary">traV</name>
    <name evidence="3" type="ORF">QE210_17715</name>
    <name evidence="2" type="ORF">QE210_18075</name>
</gene>
<dbReference type="Proteomes" id="UP001177595">
    <property type="component" value="Plasmid paPv1"/>
</dbReference>